<keyword evidence="2" id="KW-1185">Reference proteome</keyword>
<dbReference type="RefSeq" id="WP_206557141.1">
    <property type="nucleotide sequence ID" value="NZ_JAFKDB010000008.1"/>
</dbReference>
<proteinExistence type="predicted"/>
<evidence type="ECO:0000313" key="2">
    <source>
        <dbReference type="Proteomes" id="UP000664344"/>
    </source>
</evidence>
<gene>
    <name evidence="1" type="ORF">JYP53_07465</name>
</gene>
<comment type="caution">
    <text evidence="1">The sequence shown here is derived from an EMBL/GenBank/DDBJ whole genome shotgun (WGS) entry which is preliminary data.</text>
</comment>
<accession>A0ABS3BEG3</accession>
<dbReference type="EMBL" id="JAFKDB010000008">
    <property type="protein sequence ID" value="MBN7769735.1"/>
    <property type="molecule type" value="Genomic_DNA"/>
</dbReference>
<reference evidence="1 2" key="1">
    <citation type="submission" date="2021-02" db="EMBL/GenBank/DDBJ databases">
        <title>PHA producing bacteria isolated from coastal sediment in Guangdong, Shenzhen.</title>
        <authorList>
            <person name="Zheng W."/>
            <person name="Yu S."/>
            <person name="Huang Y."/>
        </authorList>
    </citation>
    <scope>NUCLEOTIDE SEQUENCE [LARGE SCALE GENOMIC DNA]</scope>
    <source>
        <strain evidence="1 2">TN21-5</strain>
    </source>
</reference>
<protein>
    <submittedName>
        <fullName evidence="1">Uncharacterized protein</fullName>
    </submittedName>
</protein>
<sequence>MFVEITKHTVRDFSQWVEPFGEHFLTEFALGYRSEYADARPDTERTAWFQIKKILDFFSEAKSAEDLRRWLSRHNWRSTPPLDVSIHWYSVIADYRGFLMKRDIGNRTRQNAVWGANRFFEIAENKGLVPSGMRLHGWKVEHEVGQGSTFLDVTIDKSIDLEGLIGNGLDFVEESLELDDEEREAIRTLVSNVVLEAEEGKQNEDTDLYSSAATVLARRIELVKRTCAEIIVDHMNKVAQASIWASNPEIKRKVEQLHRLFDNSDELFAKDLGEAYKFLLGENPLPIFVVYIITYWNHLWPREQDGQTPQNYNAFFMRVHHSDVTRHELRSYIGNDSLVLAAAHAFITIEVAGNPDSISNLLRGALRYEEDAQAYVLSWYKYRSGEEPESELVSHRTDDSPVTPGSLSVVDVFRHLLRITEPMLTLVRAEDQSFLFLGDYKNNTHANNAEGFRRPTRIHPATLNSKFHEICRSASNGKWSSPLKAIRGSVLLLEGLLTGDATSVGRKGRHKTYDMARKYVSHLPEMLRRTSNIRQFLEWFEALLTIDIENYADKVGIDKESYEERKKVILENHFGGLQCADPKAGVQPGTAEGEVCDRVDKCVGCEQRRDIFVLSQSNIVSLLQWHSVVERARKNLSEDEFEPWSLWYLYTNMMLERLSSAPQHSTLLRNAQEEVRNRPNPYEQIIPTIDVTEEVD</sequence>
<dbReference type="Proteomes" id="UP000664344">
    <property type="component" value="Unassembled WGS sequence"/>
</dbReference>
<name>A0ABS3BEG3_9GAMM</name>
<organism evidence="1 2">
    <name type="scientific">Marinobacter daepoensis</name>
    <dbReference type="NCBI Taxonomy" id="262077"/>
    <lineage>
        <taxon>Bacteria</taxon>
        <taxon>Pseudomonadati</taxon>
        <taxon>Pseudomonadota</taxon>
        <taxon>Gammaproteobacteria</taxon>
        <taxon>Pseudomonadales</taxon>
        <taxon>Marinobacteraceae</taxon>
        <taxon>Marinobacter</taxon>
    </lineage>
</organism>
<evidence type="ECO:0000313" key="1">
    <source>
        <dbReference type="EMBL" id="MBN7769735.1"/>
    </source>
</evidence>